<dbReference type="Proteomes" id="UP000000448">
    <property type="component" value="Chromosome"/>
</dbReference>
<keyword evidence="7" id="KW-0479">Metal-binding</keyword>
<keyword evidence="7" id="KW-0963">Cytoplasm</keyword>
<comment type="caution">
    <text evidence="7">Lacks conserved residue(s) required for the propagation of feature annotation.</text>
</comment>
<comment type="similarity">
    <text evidence="7">Belongs to the shikimate kinase family.</text>
</comment>
<dbReference type="GO" id="GO:0005524">
    <property type="term" value="F:ATP binding"/>
    <property type="evidence" value="ECO:0007669"/>
    <property type="project" value="UniProtKB-UniRule"/>
</dbReference>
<dbReference type="Gene3D" id="3.40.50.300">
    <property type="entry name" value="P-loop containing nucleotide triphosphate hydrolases"/>
    <property type="match status" value="1"/>
</dbReference>
<comment type="pathway">
    <text evidence="7">Metabolic intermediate biosynthesis; chorismate biosynthesis; chorismate from D-erythrose 4-phosphate and phosphoenolpyruvate: step 5/7.</text>
</comment>
<dbReference type="GO" id="GO:0008652">
    <property type="term" value="P:amino acid biosynthetic process"/>
    <property type="evidence" value="ECO:0007669"/>
    <property type="project" value="UniProtKB-KW"/>
</dbReference>
<evidence type="ECO:0000256" key="6">
    <source>
        <dbReference type="ARBA" id="ARBA00023141"/>
    </source>
</evidence>
<dbReference type="GO" id="GO:0004765">
    <property type="term" value="F:shikimate kinase activity"/>
    <property type="evidence" value="ECO:0007669"/>
    <property type="project" value="UniProtKB-UniRule"/>
</dbReference>
<evidence type="ECO:0000256" key="3">
    <source>
        <dbReference type="ARBA" id="ARBA00022741"/>
    </source>
</evidence>
<dbReference type="KEGG" id="nam:NAMH_0280"/>
<dbReference type="HAMAP" id="MF_00109">
    <property type="entry name" value="Shikimate_kinase"/>
    <property type="match status" value="1"/>
</dbReference>
<keyword evidence="6 7" id="KW-0057">Aromatic amino acid biosynthesis</keyword>
<comment type="cofactor">
    <cofactor evidence="7">
        <name>Mg(2+)</name>
        <dbReference type="ChEBI" id="CHEBI:18420"/>
    </cofactor>
    <text evidence="7">Binds 1 Mg(2+) ion per subunit.</text>
</comment>
<evidence type="ECO:0000313" key="9">
    <source>
        <dbReference type="Proteomes" id="UP000000448"/>
    </source>
</evidence>
<dbReference type="GO" id="GO:0005829">
    <property type="term" value="C:cytosol"/>
    <property type="evidence" value="ECO:0007669"/>
    <property type="project" value="TreeGrafter"/>
</dbReference>
<keyword evidence="1 7" id="KW-0028">Amino-acid biosynthesis</keyword>
<evidence type="ECO:0000256" key="1">
    <source>
        <dbReference type="ARBA" id="ARBA00022605"/>
    </source>
</evidence>
<dbReference type="PANTHER" id="PTHR21087">
    <property type="entry name" value="SHIKIMATE KINASE"/>
    <property type="match status" value="1"/>
</dbReference>
<dbReference type="PRINTS" id="PR01100">
    <property type="entry name" value="SHIKIMTKNASE"/>
</dbReference>
<dbReference type="SUPFAM" id="SSF52540">
    <property type="entry name" value="P-loop containing nucleoside triphosphate hydrolases"/>
    <property type="match status" value="1"/>
</dbReference>
<comment type="subcellular location">
    <subcellularLocation>
        <location evidence="7">Cytoplasm</location>
    </subcellularLocation>
</comment>
<feature type="binding site" evidence="7">
    <location>
        <begin position="13"/>
        <end position="18"/>
    </location>
    <ligand>
        <name>ATP</name>
        <dbReference type="ChEBI" id="CHEBI:30616"/>
    </ligand>
</feature>
<organism evidence="8 9">
    <name type="scientific">Nautilia profundicola (strain ATCC BAA-1463 / DSM 18972 / AmH)</name>
    <dbReference type="NCBI Taxonomy" id="598659"/>
    <lineage>
        <taxon>Bacteria</taxon>
        <taxon>Pseudomonadati</taxon>
        <taxon>Campylobacterota</taxon>
        <taxon>Epsilonproteobacteria</taxon>
        <taxon>Nautiliales</taxon>
        <taxon>Nautiliaceae</taxon>
        <taxon>Nautilia</taxon>
    </lineage>
</organism>
<feature type="binding site" evidence="7">
    <location>
        <position position="35"/>
    </location>
    <ligand>
        <name>substrate</name>
    </ligand>
</feature>
<comment type="catalytic activity">
    <reaction evidence="7">
        <text>shikimate + ATP = 3-phosphoshikimate + ADP + H(+)</text>
        <dbReference type="Rhea" id="RHEA:13121"/>
        <dbReference type="ChEBI" id="CHEBI:15378"/>
        <dbReference type="ChEBI" id="CHEBI:30616"/>
        <dbReference type="ChEBI" id="CHEBI:36208"/>
        <dbReference type="ChEBI" id="CHEBI:145989"/>
        <dbReference type="ChEBI" id="CHEBI:456216"/>
        <dbReference type="EC" id="2.7.1.71"/>
    </reaction>
</comment>
<feature type="binding site" evidence="7">
    <location>
        <position position="59"/>
    </location>
    <ligand>
        <name>substrate</name>
    </ligand>
</feature>
<dbReference type="PANTHER" id="PTHR21087:SF16">
    <property type="entry name" value="SHIKIMATE KINASE 1, CHLOROPLASTIC"/>
    <property type="match status" value="1"/>
</dbReference>
<keyword evidence="4 7" id="KW-0418">Kinase</keyword>
<protein>
    <recommendedName>
        <fullName evidence="7">Shikimate kinase</fullName>
        <shortName evidence="7">SK</shortName>
        <ecNumber evidence="7">2.7.1.71</ecNumber>
    </recommendedName>
</protein>
<keyword evidence="9" id="KW-1185">Reference proteome</keyword>
<sequence length="167" mass="19374">MKSNNIILTGFMGSGKSTIGRILAKEFNTYFLDTDVLIESFENKTISDIFKNEGEEAFRKMEKKCFEWIKNSVTNTIISVGGGLPVYVPEIKEAGRVIYLRVEFEDILKRMNDEEIKKRPLFQDVKKAKELFKKRDKIYAELADIIIENNDLNKTVRLIKDYYAGDK</sequence>
<dbReference type="InterPro" id="IPR000623">
    <property type="entry name" value="Shikimate_kinase/TSH1"/>
</dbReference>
<dbReference type="InterPro" id="IPR031322">
    <property type="entry name" value="Shikimate/glucono_kinase"/>
</dbReference>
<evidence type="ECO:0000256" key="7">
    <source>
        <dbReference type="HAMAP-Rule" id="MF_00109"/>
    </source>
</evidence>
<evidence type="ECO:0000313" key="8">
    <source>
        <dbReference type="EMBL" id="ACM92569.1"/>
    </source>
</evidence>
<dbReference type="STRING" id="598659.NAMH_0280"/>
<dbReference type="CDD" id="cd00464">
    <property type="entry name" value="SK"/>
    <property type="match status" value="1"/>
</dbReference>
<accession>B9L7U6</accession>
<evidence type="ECO:0000256" key="4">
    <source>
        <dbReference type="ARBA" id="ARBA00022777"/>
    </source>
</evidence>
<feature type="binding site" evidence="7">
    <location>
        <position position="82"/>
    </location>
    <ligand>
        <name>substrate</name>
    </ligand>
</feature>
<dbReference type="EC" id="2.7.1.71" evidence="7"/>
<dbReference type="HOGENOM" id="CLU_057607_4_0_7"/>
<evidence type="ECO:0000256" key="2">
    <source>
        <dbReference type="ARBA" id="ARBA00022679"/>
    </source>
</evidence>
<dbReference type="GO" id="GO:0009423">
    <property type="term" value="P:chorismate biosynthetic process"/>
    <property type="evidence" value="ECO:0007669"/>
    <property type="project" value="UniProtKB-UniRule"/>
</dbReference>
<dbReference type="InterPro" id="IPR027417">
    <property type="entry name" value="P-loop_NTPase"/>
</dbReference>
<name>B9L7U6_NAUPA</name>
<comment type="function">
    <text evidence="7">Catalyzes the specific phosphorylation of the 3-hydroxyl group of shikimic acid using ATP as a cosubstrate.</text>
</comment>
<keyword evidence="2 7" id="KW-0808">Transferase</keyword>
<feature type="binding site" evidence="7">
    <location>
        <position position="135"/>
    </location>
    <ligand>
        <name>substrate</name>
    </ligand>
</feature>
<dbReference type="RefSeq" id="WP_012663940.1">
    <property type="nucleotide sequence ID" value="NC_012115.1"/>
</dbReference>
<dbReference type="OrthoDB" id="9800332at2"/>
<keyword evidence="3 7" id="KW-0547">Nucleotide-binding</keyword>
<dbReference type="UniPathway" id="UPA00053">
    <property type="reaction ID" value="UER00088"/>
</dbReference>
<dbReference type="EMBL" id="CP001279">
    <property type="protein sequence ID" value="ACM92569.1"/>
    <property type="molecule type" value="Genomic_DNA"/>
</dbReference>
<dbReference type="AlphaFoldDB" id="B9L7U6"/>
<feature type="binding site" evidence="7">
    <location>
        <position position="119"/>
    </location>
    <ligand>
        <name>ATP</name>
        <dbReference type="ChEBI" id="CHEBI:30616"/>
    </ligand>
</feature>
<reference evidence="8 9" key="1">
    <citation type="journal article" date="2009" name="PLoS Genet.">
        <title>Adaptations to submarine hydrothermal environments exemplified by the genome of Nautilia profundicola.</title>
        <authorList>
            <person name="Campbell B.J."/>
            <person name="Smith J.L."/>
            <person name="Hanson T.E."/>
            <person name="Klotz M.G."/>
            <person name="Stein L.Y."/>
            <person name="Lee C.K."/>
            <person name="Wu D."/>
            <person name="Robinson J.M."/>
            <person name="Khouri H.M."/>
            <person name="Eisen J.A."/>
            <person name="Cary S.C."/>
        </authorList>
    </citation>
    <scope>NUCLEOTIDE SEQUENCE [LARGE SCALE GENOMIC DNA]</scope>
    <source>
        <strain evidence="9">ATCC BAA-1463 / DSM 18972 / AmH</strain>
    </source>
</reference>
<proteinExistence type="inferred from homology"/>
<dbReference type="eggNOG" id="COG0703">
    <property type="taxonomic scope" value="Bacteria"/>
</dbReference>
<dbReference type="GO" id="GO:0000287">
    <property type="term" value="F:magnesium ion binding"/>
    <property type="evidence" value="ECO:0007669"/>
    <property type="project" value="UniProtKB-UniRule"/>
</dbReference>
<evidence type="ECO:0000256" key="5">
    <source>
        <dbReference type="ARBA" id="ARBA00022840"/>
    </source>
</evidence>
<dbReference type="Pfam" id="PF01202">
    <property type="entry name" value="SKI"/>
    <property type="match status" value="1"/>
</dbReference>
<dbReference type="GO" id="GO:0009073">
    <property type="term" value="P:aromatic amino acid family biosynthetic process"/>
    <property type="evidence" value="ECO:0007669"/>
    <property type="project" value="UniProtKB-KW"/>
</dbReference>
<keyword evidence="5 7" id="KW-0067">ATP-binding</keyword>
<keyword evidence="7" id="KW-0460">Magnesium</keyword>
<comment type="subunit">
    <text evidence="7">Monomer.</text>
</comment>
<gene>
    <name evidence="7 8" type="primary">aroK</name>
    <name evidence="8" type="ordered locus">NAMH_0280</name>
</gene>
<feature type="binding site" evidence="7">
    <location>
        <position position="17"/>
    </location>
    <ligand>
        <name>Mg(2+)</name>
        <dbReference type="ChEBI" id="CHEBI:18420"/>
    </ligand>
</feature>